<keyword evidence="3" id="KW-1185">Reference proteome</keyword>
<name>A0A0D9V5F0_9ORYZ</name>
<reference evidence="2" key="3">
    <citation type="submission" date="2015-04" db="UniProtKB">
        <authorList>
            <consortium name="EnsemblPlants"/>
        </authorList>
    </citation>
    <scope>IDENTIFICATION</scope>
</reference>
<feature type="compositionally biased region" description="Basic and acidic residues" evidence="1">
    <location>
        <begin position="238"/>
        <end position="260"/>
    </location>
</feature>
<dbReference type="AlphaFoldDB" id="A0A0D9V5F0"/>
<dbReference type="HOGENOM" id="CLU_1039604_0_0_1"/>
<organism evidence="2 3">
    <name type="scientific">Leersia perrieri</name>
    <dbReference type="NCBI Taxonomy" id="77586"/>
    <lineage>
        <taxon>Eukaryota</taxon>
        <taxon>Viridiplantae</taxon>
        <taxon>Streptophyta</taxon>
        <taxon>Embryophyta</taxon>
        <taxon>Tracheophyta</taxon>
        <taxon>Spermatophyta</taxon>
        <taxon>Magnoliopsida</taxon>
        <taxon>Liliopsida</taxon>
        <taxon>Poales</taxon>
        <taxon>Poaceae</taxon>
        <taxon>BOP clade</taxon>
        <taxon>Oryzoideae</taxon>
        <taxon>Oryzeae</taxon>
        <taxon>Oryzinae</taxon>
        <taxon>Leersia</taxon>
    </lineage>
</organism>
<dbReference type="Proteomes" id="UP000032180">
    <property type="component" value="Chromosome 1"/>
</dbReference>
<evidence type="ECO:0000313" key="3">
    <source>
        <dbReference type="Proteomes" id="UP000032180"/>
    </source>
</evidence>
<accession>A0A0D9V5F0</accession>
<dbReference type="Gramene" id="LPERR01G25910.1">
    <property type="protein sequence ID" value="LPERR01G25910.1"/>
    <property type="gene ID" value="LPERR01G25910"/>
</dbReference>
<evidence type="ECO:0000256" key="1">
    <source>
        <dbReference type="SAM" id="MobiDB-lite"/>
    </source>
</evidence>
<dbReference type="EnsemblPlants" id="LPERR01G25910.1">
    <property type="protein sequence ID" value="LPERR01G25910.1"/>
    <property type="gene ID" value="LPERR01G25910"/>
</dbReference>
<reference evidence="2 3" key="1">
    <citation type="submission" date="2012-08" db="EMBL/GenBank/DDBJ databases">
        <title>Oryza genome evolution.</title>
        <authorList>
            <person name="Wing R.A."/>
        </authorList>
    </citation>
    <scope>NUCLEOTIDE SEQUENCE</scope>
</reference>
<dbReference type="STRING" id="77586.A0A0D9V5F0"/>
<feature type="compositionally biased region" description="Basic and acidic residues" evidence="1">
    <location>
        <begin position="184"/>
        <end position="196"/>
    </location>
</feature>
<protein>
    <submittedName>
        <fullName evidence="2">Uncharacterized protein</fullName>
    </submittedName>
</protein>
<feature type="region of interest" description="Disordered" evidence="1">
    <location>
        <begin position="129"/>
        <end position="268"/>
    </location>
</feature>
<evidence type="ECO:0000313" key="2">
    <source>
        <dbReference type="EnsemblPlants" id="LPERR01G25910.1"/>
    </source>
</evidence>
<proteinExistence type="predicted"/>
<reference evidence="3" key="2">
    <citation type="submission" date="2013-12" db="EMBL/GenBank/DDBJ databases">
        <authorList>
            <person name="Yu Y."/>
            <person name="Lee S."/>
            <person name="de Baynast K."/>
            <person name="Wissotski M."/>
            <person name="Liu L."/>
            <person name="Talag J."/>
            <person name="Goicoechea J."/>
            <person name="Angelova A."/>
            <person name="Jetty R."/>
            <person name="Kudrna D."/>
            <person name="Golser W."/>
            <person name="Rivera L."/>
            <person name="Zhang J."/>
            <person name="Wing R."/>
        </authorList>
    </citation>
    <scope>NUCLEOTIDE SEQUENCE</scope>
</reference>
<sequence length="268" mass="28880">MRGAPSCPELLMLPRAWRDHGELLTGHRPIARSFCLVDPADRNRRPFSSSGPPFSTREASSSHDVVVYEPSSSDDVVVHEPFATAPTSPTAPAAVSTPAITLSSLSVYDVNAINNAGEKANEVVYADREEQPGRDQDDEGPEKEVKVKPSRTAVAPDDVVDTTKLDECATPPAHDSEGSDTMSADDHGSPQREKQKTTTAGGGAKRGVMGSCGSSRLLAFRSFSRDKKTKAPPPSSPAEHRPPANGRAGDEGDEHKEKGKERRKRFWK</sequence>